<proteinExistence type="inferred from homology"/>
<evidence type="ECO:0000256" key="1">
    <source>
        <dbReference type="ARBA" id="ARBA00004442"/>
    </source>
</evidence>
<sequence length="520" mass="58433">MKKIIYILLFAVTFMGCDDYLEKSPVTEQTEESFYRTEDDMYRALIAVYEPLQRNWGSTVQLTLDVVSDDSYGGGGSATDGVDVKKADRGTTTASEGMWSTMWDDQYAGVYAANVFLEKVDDSEMTEELKTQFKGEAYFLRAYYYSNLVRLFENIPLITKTLTTSEYSQAAAPVDEVYELIASDLESSISYLKDVTYSNDEKGRITEWAPRALLARMYLFYDGVYGTKNASSTMPGDVTGAEVLTYLNEIISDSGADLLPDFGNLWGHSEFTNSWVENSIEGIFEVQFSNQGEGEQWWSAPYDIGNKMVVFVGPRGTTSDSEYYSSWCFSPATQQLYDAYEDGDLRRDFTIINLVEELGDGNFEEGDQYTGFLNKKYAGLKSQVPEVGNPNLNFPQNYIAIRYADVLLMAAELEFHIGSNAIAAIHYNKVRARAFESYSPVSAVTLAQIFTERKLEFAYEGIRYWDLLRQGMPVLESAVNATNLGGIYDSAVNSAARGFWPIPSTEIALSNYKLEQNDGY</sequence>
<keyword evidence="3" id="KW-0732">Signal</keyword>
<feature type="domain" description="SusD-like N-terminal" evidence="7">
    <location>
        <begin position="19"/>
        <end position="219"/>
    </location>
</feature>
<evidence type="ECO:0000313" key="8">
    <source>
        <dbReference type="EMBL" id="PKQ63892.1"/>
    </source>
</evidence>
<dbReference type="Pfam" id="PF07980">
    <property type="entry name" value="SusD_RagB"/>
    <property type="match status" value="1"/>
</dbReference>
<evidence type="ECO:0000256" key="3">
    <source>
        <dbReference type="ARBA" id="ARBA00022729"/>
    </source>
</evidence>
<dbReference type="OrthoDB" id="618454at2"/>
<dbReference type="InterPro" id="IPR012944">
    <property type="entry name" value="SusD_RagB_dom"/>
</dbReference>
<dbReference type="AlphaFoldDB" id="A0A2N3I0R2"/>
<dbReference type="RefSeq" id="WP_101260840.1">
    <property type="nucleotide sequence ID" value="NZ_MVDD01000004.1"/>
</dbReference>
<protein>
    <recommendedName>
        <fullName evidence="10">RagB/SusD family nutrient uptake outer membrane protein</fullName>
    </recommendedName>
</protein>
<evidence type="ECO:0000259" key="6">
    <source>
        <dbReference type="Pfam" id="PF07980"/>
    </source>
</evidence>
<dbReference type="InterPro" id="IPR033985">
    <property type="entry name" value="SusD-like_N"/>
</dbReference>
<evidence type="ECO:0000256" key="2">
    <source>
        <dbReference type="ARBA" id="ARBA00006275"/>
    </source>
</evidence>
<comment type="similarity">
    <text evidence="2">Belongs to the SusD family.</text>
</comment>
<evidence type="ECO:0000313" key="9">
    <source>
        <dbReference type="Proteomes" id="UP000233535"/>
    </source>
</evidence>
<keyword evidence="5" id="KW-0998">Cell outer membrane</keyword>
<evidence type="ECO:0000259" key="7">
    <source>
        <dbReference type="Pfam" id="PF14322"/>
    </source>
</evidence>
<keyword evidence="4" id="KW-0472">Membrane</keyword>
<evidence type="ECO:0000256" key="4">
    <source>
        <dbReference type="ARBA" id="ARBA00023136"/>
    </source>
</evidence>
<comment type="subcellular location">
    <subcellularLocation>
        <location evidence="1">Cell outer membrane</location>
    </subcellularLocation>
</comment>
<dbReference type="Gene3D" id="1.25.40.390">
    <property type="match status" value="1"/>
</dbReference>
<dbReference type="SUPFAM" id="SSF48452">
    <property type="entry name" value="TPR-like"/>
    <property type="match status" value="1"/>
</dbReference>
<accession>A0A2N3I0R2</accession>
<gene>
    <name evidence="8" type="ORF">BZG02_07735</name>
</gene>
<reference evidence="8 9" key="1">
    <citation type="journal article" date="2017" name="Front. Microbiol.">
        <title>Labilibaculum manganireducens gen. nov., sp. nov. and Labilibaculum filiforme sp. nov., Novel Bacteroidetes Isolated from Subsurface Sediments of the Baltic Sea.</title>
        <authorList>
            <person name="Vandieken V."/>
            <person name="Marshall I.P."/>
            <person name="Niemann H."/>
            <person name="Engelen B."/>
            <person name="Cypionka H."/>
        </authorList>
    </citation>
    <scope>NUCLEOTIDE SEQUENCE [LARGE SCALE GENOMIC DNA]</scope>
    <source>
        <strain evidence="8 9">59.16B</strain>
    </source>
</reference>
<dbReference type="Proteomes" id="UP000233535">
    <property type="component" value="Unassembled WGS sequence"/>
</dbReference>
<feature type="domain" description="RagB/SusD" evidence="6">
    <location>
        <begin position="356"/>
        <end position="520"/>
    </location>
</feature>
<evidence type="ECO:0000256" key="5">
    <source>
        <dbReference type="ARBA" id="ARBA00023237"/>
    </source>
</evidence>
<keyword evidence="9" id="KW-1185">Reference proteome</keyword>
<evidence type="ECO:0008006" key="10">
    <source>
        <dbReference type="Google" id="ProtNLM"/>
    </source>
</evidence>
<dbReference type="InterPro" id="IPR011990">
    <property type="entry name" value="TPR-like_helical_dom_sf"/>
</dbReference>
<comment type="caution">
    <text evidence="8">The sequence shown here is derived from an EMBL/GenBank/DDBJ whole genome shotgun (WGS) entry which is preliminary data.</text>
</comment>
<organism evidence="8 9">
    <name type="scientific">Labilibaculum filiforme</name>
    <dbReference type="NCBI Taxonomy" id="1940526"/>
    <lineage>
        <taxon>Bacteria</taxon>
        <taxon>Pseudomonadati</taxon>
        <taxon>Bacteroidota</taxon>
        <taxon>Bacteroidia</taxon>
        <taxon>Marinilabiliales</taxon>
        <taxon>Marinifilaceae</taxon>
        <taxon>Labilibaculum</taxon>
    </lineage>
</organism>
<dbReference type="GO" id="GO:0009279">
    <property type="term" value="C:cell outer membrane"/>
    <property type="evidence" value="ECO:0007669"/>
    <property type="project" value="UniProtKB-SubCell"/>
</dbReference>
<name>A0A2N3I0R2_9BACT</name>
<dbReference type="Pfam" id="PF14322">
    <property type="entry name" value="SusD-like_3"/>
    <property type="match status" value="1"/>
</dbReference>
<dbReference type="CDD" id="cd08977">
    <property type="entry name" value="SusD"/>
    <property type="match status" value="1"/>
</dbReference>
<dbReference type="EMBL" id="MVDD01000004">
    <property type="protein sequence ID" value="PKQ63892.1"/>
    <property type="molecule type" value="Genomic_DNA"/>
</dbReference>
<dbReference type="PROSITE" id="PS51257">
    <property type="entry name" value="PROKAR_LIPOPROTEIN"/>
    <property type="match status" value="1"/>
</dbReference>